<evidence type="ECO:0000313" key="2">
    <source>
        <dbReference type="Proteomes" id="UP000813068"/>
    </source>
</evidence>
<dbReference type="EMBL" id="JAHRGL010000010">
    <property type="protein sequence ID" value="MBV2131872.1"/>
    <property type="molecule type" value="Genomic_DNA"/>
</dbReference>
<protein>
    <submittedName>
        <fullName evidence="1">Uncharacterized protein</fullName>
    </submittedName>
</protein>
<sequence>MKVEIEEVVGKTDWVVRLDTCAVNFRTQDEAKAFAERLQARLDAPHPLPTSCREVLSELS</sequence>
<evidence type="ECO:0000313" key="1">
    <source>
        <dbReference type="EMBL" id="MBV2131872.1"/>
    </source>
</evidence>
<comment type="caution">
    <text evidence="1">The sequence shown here is derived from an EMBL/GenBank/DDBJ whole genome shotgun (WGS) entry which is preliminary data.</text>
</comment>
<gene>
    <name evidence="1" type="ORF">KRX52_03560</name>
</gene>
<proteinExistence type="predicted"/>
<accession>A0ABS6MST7</accession>
<dbReference type="RefSeq" id="WP_217679784.1">
    <property type="nucleotide sequence ID" value="NZ_JAHRGL010000010.1"/>
</dbReference>
<dbReference type="Proteomes" id="UP000813068">
    <property type="component" value="Unassembled WGS sequence"/>
</dbReference>
<keyword evidence="2" id="KW-1185">Reference proteome</keyword>
<organism evidence="1 2">
    <name type="scientific">Geopseudomonas aromaticivorans</name>
    <dbReference type="NCBI Taxonomy" id="2849492"/>
    <lineage>
        <taxon>Bacteria</taxon>
        <taxon>Pseudomonadati</taxon>
        <taxon>Pseudomonadota</taxon>
        <taxon>Gammaproteobacteria</taxon>
        <taxon>Pseudomonadales</taxon>
        <taxon>Pseudomonadaceae</taxon>
        <taxon>Geopseudomonas</taxon>
    </lineage>
</organism>
<reference evidence="1 2" key="1">
    <citation type="submission" date="2021-06" db="EMBL/GenBank/DDBJ databases">
        <title>Differences between aerobic and microaerobic xylene degrading microbial communities.</title>
        <authorList>
            <person name="Banerjee S."/>
            <person name="Tancsics A."/>
        </authorList>
    </citation>
    <scope>NUCLEOTIDE SEQUENCE [LARGE SCALE GENOMIC DNA]</scope>
    <source>
        <strain evidence="1 2">MAP12</strain>
    </source>
</reference>
<name>A0ABS6MST7_9GAMM</name>